<dbReference type="CDD" id="cd00086">
    <property type="entry name" value="homeodomain"/>
    <property type="match status" value="1"/>
</dbReference>
<evidence type="ECO:0000259" key="8">
    <source>
        <dbReference type="PROSITE" id="PS50071"/>
    </source>
</evidence>
<dbReference type="Gene3D" id="1.10.10.60">
    <property type="entry name" value="Homeodomain-like"/>
    <property type="match status" value="1"/>
</dbReference>
<accession>A0A1J1HLZ6</accession>
<dbReference type="PANTHER" id="PTHR24340">
    <property type="entry name" value="HOMEOBOX PROTEIN NKX"/>
    <property type="match status" value="1"/>
</dbReference>
<dbReference type="OrthoDB" id="6159439at2759"/>
<feature type="domain" description="Homeobox" evidence="8">
    <location>
        <begin position="114"/>
        <end position="174"/>
    </location>
</feature>
<organism evidence="9 10">
    <name type="scientific">Clunio marinus</name>
    <dbReference type="NCBI Taxonomy" id="568069"/>
    <lineage>
        <taxon>Eukaryota</taxon>
        <taxon>Metazoa</taxon>
        <taxon>Ecdysozoa</taxon>
        <taxon>Arthropoda</taxon>
        <taxon>Hexapoda</taxon>
        <taxon>Insecta</taxon>
        <taxon>Pterygota</taxon>
        <taxon>Neoptera</taxon>
        <taxon>Endopterygota</taxon>
        <taxon>Diptera</taxon>
        <taxon>Nematocera</taxon>
        <taxon>Chironomoidea</taxon>
        <taxon>Chironomidae</taxon>
        <taxon>Clunio</taxon>
    </lineage>
</organism>
<evidence type="ECO:0000256" key="7">
    <source>
        <dbReference type="SAM" id="MobiDB-lite"/>
    </source>
</evidence>
<keyword evidence="2 5" id="KW-0238">DNA-binding</keyword>
<evidence type="ECO:0000313" key="10">
    <source>
        <dbReference type="Proteomes" id="UP000183832"/>
    </source>
</evidence>
<dbReference type="InterPro" id="IPR020479">
    <property type="entry name" value="HD_metazoa"/>
</dbReference>
<evidence type="ECO:0000256" key="1">
    <source>
        <dbReference type="ARBA" id="ARBA00004123"/>
    </source>
</evidence>
<dbReference type="InterPro" id="IPR001356">
    <property type="entry name" value="HD"/>
</dbReference>
<evidence type="ECO:0000256" key="5">
    <source>
        <dbReference type="PROSITE-ProRule" id="PRU00108"/>
    </source>
</evidence>
<dbReference type="PRINTS" id="PR00024">
    <property type="entry name" value="HOMEOBOX"/>
</dbReference>
<name>A0A1J1HLZ6_9DIPT</name>
<dbReference type="GO" id="GO:0000981">
    <property type="term" value="F:DNA-binding transcription factor activity, RNA polymerase II-specific"/>
    <property type="evidence" value="ECO:0007669"/>
    <property type="project" value="InterPro"/>
</dbReference>
<keyword evidence="3 5" id="KW-0371">Homeobox</keyword>
<dbReference type="SMART" id="SM00389">
    <property type="entry name" value="HOX"/>
    <property type="match status" value="1"/>
</dbReference>
<dbReference type="Pfam" id="PF00046">
    <property type="entry name" value="Homeodomain"/>
    <property type="match status" value="1"/>
</dbReference>
<dbReference type="AlphaFoldDB" id="A0A1J1HLZ6"/>
<evidence type="ECO:0000313" key="9">
    <source>
        <dbReference type="EMBL" id="CRK88428.1"/>
    </source>
</evidence>
<feature type="compositionally biased region" description="Polar residues" evidence="7">
    <location>
        <begin position="97"/>
        <end position="106"/>
    </location>
</feature>
<feature type="region of interest" description="Disordered" evidence="7">
    <location>
        <begin position="88"/>
        <end position="117"/>
    </location>
</feature>
<sequence>MDFTESNMKLSTTPFSINDILTSNNQQNLSKKIKQFCRFRRSSLDCFIVSKDDQASHINESSDKSYVQLFNNNNPLDMRCRHSDINVSDCESPPASHPSNFQMSGKQTEDGTCNRKKRSRAAFSHAQVFELERRFSVQRYLSGPERTELAKSLRLTETQIKIWFQNRRYKTKRKQIQQHEAALIAASKRVVPVQVLVRDDGSYCRMMNSSAPGYSPNAIDPALFNKLNLTDIYRQQFQMAYGLHPQLYPYLYAPKNTLTLPSSYDLSENVHNQRQKSNPKERDDVDDRNNRDDTSIEKGDDDCTIDENENVEID</sequence>
<evidence type="ECO:0000256" key="2">
    <source>
        <dbReference type="ARBA" id="ARBA00023125"/>
    </source>
</evidence>
<protein>
    <submittedName>
        <fullName evidence="9">CLUMA_CG002244, isoform A</fullName>
    </submittedName>
</protein>
<dbReference type="Proteomes" id="UP000183832">
    <property type="component" value="Unassembled WGS sequence"/>
</dbReference>
<dbReference type="SUPFAM" id="SSF46689">
    <property type="entry name" value="Homeodomain-like"/>
    <property type="match status" value="1"/>
</dbReference>
<evidence type="ECO:0000256" key="3">
    <source>
        <dbReference type="ARBA" id="ARBA00023155"/>
    </source>
</evidence>
<gene>
    <name evidence="9" type="ORF">CLUMA_CG002244</name>
</gene>
<dbReference type="InterPro" id="IPR017970">
    <property type="entry name" value="Homeobox_CS"/>
</dbReference>
<dbReference type="PANTHER" id="PTHR24340:SF73">
    <property type="entry name" value="HOMEOBOX PROTEIN BAGPIPE-RELATED"/>
    <property type="match status" value="1"/>
</dbReference>
<feature type="DNA-binding region" description="Homeobox" evidence="5">
    <location>
        <begin position="116"/>
        <end position="175"/>
    </location>
</feature>
<feature type="compositionally biased region" description="Acidic residues" evidence="7">
    <location>
        <begin position="299"/>
        <end position="314"/>
    </location>
</feature>
<feature type="region of interest" description="Disordered" evidence="7">
    <location>
        <begin position="268"/>
        <end position="314"/>
    </location>
</feature>
<keyword evidence="10" id="KW-1185">Reference proteome</keyword>
<dbReference type="PROSITE" id="PS50071">
    <property type="entry name" value="HOMEOBOX_2"/>
    <property type="match status" value="1"/>
</dbReference>
<reference evidence="9 10" key="1">
    <citation type="submission" date="2015-04" db="EMBL/GenBank/DDBJ databases">
        <authorList>
            <person name="Syromyatnikov M.Y."/>
            <person name="Popov V.N."/>
        </authorList>
    </citation>
    <scope>NUCLEOTIDE SEQUENCE [LARGE SCALE GENOMIC DNA]</scope>
</reference>
<dbReference type="GO" id="GO:0005634">
    <property type="term" value="C:nucleus"/>
    <property type="evidence" value="ECO:0007669"/>
    <property type="project" value="UniProtKB-SubCell"/>
</dbReference>
<dbReference type="PROSITE" id="PS00027">
    <property type="entry name" value="HOMEOBOX_1"/>
    <property type="match status" value="1"/>
</dbReference>
<evidence type="ECO:0000256" key="4">
    <source>
        <dbReference type="ARBA" id="ARBA00023242"/>
    </source>
</evidence>
<dbReference type="GO" id="GO:0000978">
    <property type="term" value="F:RNA polymerase II cis-regulatory region sequence-specific DNA binding"/>
    <property type="evidence" value="ECO:0007669"/>
    <property type="project" value="TreeGrafter"/>
</dbReference>
<keyword evidence="4 5" id="KW-0539">Nucleus</keyword>
<evidence type="ECO:0000256" key="6">
    <source>
        <dbReference type="RuleBase" id="RU000682"/>
    </source>
</evidence>
<dbReference type="EMBL" id="CVRI01000008">
    <property type="protein sequence ID" value="CRK88428.1"/>
    <property type="molecule type" value="Genomic_DNA"/>
</dbReference>
<feature type="compositionally biased region" description="Basic and acidic residues" evidence="7">
    <location>
        <begin position="278"/>
        <end position="298"/>
    </location>
</feature>
<comment type="subcellular location">
    <subcellularLocation>
        <location evidence="1 5 6">Nucleus</location>
    </subcellularLocation>
</comment>
<dbReference type="InterPro" id="IPR050394">
    <property type="entry name" value="Homeobox_NK-like"/>
</dbReference>
<dbReference type="InterPro" id="IPR009057">
    <property type="entry name" value="Homeodomain-like_sf"/>
</dbReference>
<proteinExistence type="predicted"/>
<dbReference type="STRING" id="568069.A0A1J1HLZ6"/>
<dbReference type="GO" id="GO:0030154">
    <property type="term" value="P:cell differentiation"/>
    <property type="evidence" value="ECO:0007669"/>
    <property type="project" value="TreeGrafter"/>
</dbReference>